<dbReference type="InterPro" id="IPR002213">
    <property type="entry name" value="UDP_glucos_trans"/>
</dbReference>
<keyword evidence="6" id="KW-1185">Reference proteome</keyword>
<reference evidence="5 6" key="1">
    <citation type="submission" date="2019-06" db="EMBL/GenBank/DDBJ databases">
        <title>Sequencing the genomes of 1000 actinobacteria strains.</title>
        <authorList>
            <person name="Klenk H.-P."/>
        </authorList>
    </citation>
    <scope>NUCLEOTIDE SEQUENCE [LARGE SCALE GENOMIC DNA]</scope>
    <source>
        <strain evidence="5 6">DSM 45671</strain>
    </source>
</reference>
<dbReference type="InterPro" id="IPR010610">
    <property type="entry name" value="EryCIII-like_C"/>
</dbReference>
<dbReference type="GO" id="GO:0033072">
    <property type="term" value="P:vancomycin biosynthetic process"/>
    <property type="evidence" value="ECO:0007669"/>
    <property type="project" value="UniProtKB-UniPathway"/>
</dbReference>
<keyword evidence="2" id="KW-0045">Antibiotic biosynthesis</keyword>
<keyword evidence="5" id="KW-0808">Transferase</keyword>
<sequence>MRVLIAALGSRGDVAPFVGLGERLVAAGHEVTVAAHPEFDPLVRSGGLGFACLAGDARSIADFPRGWRTSPRFLAEQARRMTQYLADAAVDLLAAARHADVLLVNLTAMFGYEIAEGLGIASMGVYSQPVEPTGDFPPILFHSARSLGRLGNRAAGRLALASITPYHRAAARVRAELGRPSQSHRARARLQRDQHWPVLHGYSAHVLPRPADWRPGLEVVGYWPAPQPAGWAPPPDLVDFLDAGPAPVFVGFGSMASGQDGWLSDTVAEALRRSGGRAVVQAGWAGLEGAGPDVLTIGDVPHAWLFPRVAAVVHHGGAGTAGAAFLAGTPSVAVPVYADQPLWGERIRALGAGPPPLPFTALTAETLAERIRDLRTGRYAAPAAALGARVRAEDGAARVIEALERLPG</sequence>
<dbReference type="Proteomes" id="UP000321261">
    <property type="component" value="Unassembled WGS sequence"/>
</dbReference>
<evidence type="ECO:0000256" key="1">
    <source>
        <dbReference type="ARBA" id="ARBA00004660"/>
    </source>
</evidence>
<dbReference type="UniPathway" id="UPA00162"/>
<organism evidence="5 6">
    <name type="scientific">Pseudonocardia hierapolitana</name>
    <dbReference type="NCBI Taxonomy" id="1128676"/>
    <lineage>
        <taxon>Bacteria</taxon>
        <taxon>Bacillati</taxon>
        <taxon>Actinomycetota</taxon>
        <taxon>Actinomycetes</taxon>
        <taxon>Pseudonocardiales</taxon>
        <taxon>Pseudonocardiaceae</taxon>
        <taxon>Pseudonocardia</taxon>
    </lineage>
</organism>
<protein>
    <submittedName>
        <fullName evidence="5">UDP:flavonoid glycosyltransferase YjiC (YdhE family)</fullName>
    </submittedName>
</protein>
<evidence type="ECO:0000256" key="2">
    <source>
        <dbReference type="ARBA" id="ARBA00023194"/>
    </source>
</evidence>
<dbReference type="GO" id="GO:0008194">
    <property type="term" value="F:UDP-glycosyltransferase activity"/>
    <property type="evidence" value="ECO:0007669"/>
    <property type="project" value="InterPro"/>
</dbReference>
<dbReference type="InterPro" id="IPR004276">
    <property type="entry name" value="GlycoTrans_28_N"/>
</dbReference>
<dbReference type="FunFam" id="3.40.50.2000:FF:000009">
    <property type="entry name" value="Sterol 3-beta-glucosyltransferase UGT80A2"/>
    <property type="match status" value="1"/>
</dbReference>
<evidence type="ECO:0000259" key="3">
    <source>
        <dbReference type="Pfam" id="PF03033"/>
    </source>
</evidence>
<dbReference type="GO" id="GO:0016758">
    <property type="term" value="F:hexosyltransferase activity"/>
    <property type="evidence" value="ECO:0007669"/>
    <property type="project" value="InterPro"/>
</dbReference>
<accession>A0A561T151</accession>
<dbReference type="RefSeq" id="WP_147259459.1">
    <property type="nucleotide sequence ID" value="NZ_VIWU01000001.1"/>
</dbReference>
<feature type="domain" description="Erythromycin biosynthesis protein CIII-like C-terminal" evidence="4">
    <location>
        <begin position="292"/>
        <end position="404"/>
    </location>
</feature>
<dbReference type="PANTHER" id="PTHR48050">
    <property type="entry name" value="STEROL 3-BETA-GLUCOSYLTRANSFERASE"/>
    <property type="match status" value="1"/>
</dbReference>
<dbReference type="OrthoDB" id="3253247at2"/>
<dbReference type="Pfam" id="PF03033">
    <property type="entry name" value="Glyco_transf_28"/>
    <property type="match status" value="1"/>
</dbReference>
<dbReference type="CDD" id="cd03784">
    <property type="entry name" value="GT1_Gtf-like"/>
    <property type="match status" value="1"/>
</dbReference>
<dbReference type="InterPro" id="IPR050426">
    <property type="entry name" value="Glycosyltransferase_28"/>
</dbReference>
<feature type="domain" description="Glycosyltransferase family 28 N-terminal" evidence="3">
    <location>
        <begin position="3"/>
        <end position="121"/>
    </location>
</feature>
<dbReference type="AlphaFoldDB" id="A0A561T151"/>
<name>A0A561T151_9PSEU</name>
<dbReference type="SUPFAM" id="SSF53756">
    <property type="entry name" value="UDP-Glycosyltransferase/glycogen phosphorylase"/>
    <property type="match status" value="1"/>
</dbReference>
<evidence type="ECO:0000313" key="6">
    <source>
        <dbReference type="Proteomes" id="UP000321261"/>
    </source>
</evidence>
<dbReference type="Gene3D" id="3.40.50.2000">
    <property type="entry name" value="Glycogen Phosphorylase B"/>
    <property type="match status" value="2"/>
</dbReference>
<dbReference type="GO" id="GO:0005975">
    <property type="term" value="P:carbohydrate metabolic process"/>
    <property type="evidence" value="ECO:0007669"/>
    <property type="project" value="InterPro"/>
</dbReference>
<comment type="caution">
    <text evidence="5">The sequence shown here is derived from an EMBL/GenBank/DDBJ whole genome shotgun (WGS) entry which is preliminary data.</text>
</comment>
<proteinExistence type="predicted"/>
<dbReference type="Pfam" id="PF06722">
    <property type="entry name" value="EryCIII-like_C"/>
    <property type="match status" value="1"/>
</dbReference>
<gene>
    <name evidence="5" type="ORF">FHX44_116791</name>
</gene>
<evidence type="ECO:0000259" key="4">
    <source>
        <dbReference type="Pfam" id="PF06722"/>
    </source>
</evidence>
<comment type="pathway">
    <text evidence="1">Antibiotic biosynthesis; vancomycin biosynthesis.</text>
</comment>
<evidence type="ECO:0000313" key="5">
    <source>
        <dbReference type="EMBL" id="TWF80848.1"/>
    </source>
</evidence>
<dbReference type="PANTHER" id="PTHR48050:SF13">
    <property type="entry name" value="STEROL 3-BETA-GLUCOSYLTRANSFERASE UGT80A2"/>
    <property type="match status" value="1"/>
</dbReference>
<dbReference type="EMBL" id="VIWU01000001">
    <property type="protein sequence ID" value="TWF80848.1"/>
    <property type="molecule type" value="Genomic_DNA"/>
</dbReference>